<dbReference type="OrthoDB" id="6197475at2"/>
<organism evidence="1 2">
    <name type="scientific">Ahniella affigens</name>
    <dbReference type="NCBI Taxonomy" id="2021234"/>
    <lineage>
        <taxon>Bacteria</taxon>
        <taxon>Pseudomonadati</taxon>
        <taxon>Pseudomonadota</taxon>
        <taxon>Gammaproteobacteria</taxon>
        <taxon>Lysobacterales</taxon>
        <taxon>Rhodanobacteraceae</taxon>
        <taxon>Ahniella</taxon>
    </lineage>
</organism>
<evidence type="ECO:0000313" key="2">
    <source>
        <dbReference type="Proteomes" id="UP000241074"/>
    </source>
</evidence>
<sequence length="169" mass="18969">MSFGSPSTTTESTSIFVTQKLYDEILGNDRHLIAIETTRASDIVQQFRQFALRSGGALYLWTEEVGITNLRESDLPVPGSQRFHDALRHIANSLHGGIYVFVGFSKQLRSPATSVIRQLARQTGPGAKKVVFVDTKVRLPEGLDVFVNRFAHVAEEKKPPRLRDGRWVF</sequence>
<dbReference type="RefSeq" id="WP_106891731.1">
    <property type="nucleotide sequence ID" value="NZ_CP027860.1"/>
</dbReference>
<protein>
    <recommendedName>
        <fullName evidence="3">DUF835 domain-containing protein</fullName>
    </recommendedName>
</protein>
<reference evidence="1 2" key="2">
    <citation type="submission" date="2018-03" db="EMBL/GenBank/DDBJ databases">
        <authorList>
            <person name="Keele B.F."/>
        </authorList>
    </citation>
    <scope>NUCLEOTIDE SEQUENCE [LARGE SCALE GENOMIC DNA]</scope>
    <source>
        <strain evidence="1 2">D13</strain>
    </source>
</reference>
<dbReference type="AlphaFoldDB" id="A0A2P1PSK1"/>
<evidence type="ECO:0008006" key="3">
    <source>
        <dbReference type="Google" id="ProtNLM"/>
    </source>
</evidence>
<evidence type="ECO:0000313" key="1">
    <source>
        <dbReference type="EMBL" id="AVP97810.1"/>
    </source>
</evidence>
<keyword evidence="2" id="KW-1185">Reference proteome</keyword>
<dbReference type="Proteomes" id="UP000241074">
    <property type="component" value="Chromosome"/>
</dbReference>
<reference evidence="1 2" key="1">
    <citation type="submission" date="2018-03" db="EMBL/GenBank/DDBJ databases">
        <title>Ahniella affigens gen. nov., sp. nov., a gammaproteobacterium isolated from sandy soil near a stream.</title>
        <authorList>
            <person name="Ko Y."/>
            <person name="Kim J.-H."/>
        </authorList>
    </citation>
    <scope>NUCLEOTIDE SEQUENCE [LARGE SCALE GENOMIC DNA]</scope>
    <source>
        <strain evidence="1 2">D13</strain>
    </source>
</reference>
<name>A0A2P1PSK1_9GAMM</name>
<dbReference type="EMBL" id="CP027860">
    <property type="protein sequence ID" value="AVP97810.1"/>
    <property type="molecule type" value="Genomic_DNA"/>
</dbReference>
<proteinExistence type="predicted"/>
<accession>A0A2P1PSK1</accession>
<gene>
    <name evidence="1" type="ORF">C7S18_11650</name>
</gene>
<dbReference type="KEGG" id="xba:C7S18_11650"/>